<reference evidence="1 2" key="1">
    <citation type="submission" date="2016-11" db="EMBL/GenBank/DDBJ databases">
        <title>Genome sequence and comparative genomic analysis of clinical strain Elizabethkingia meningoseptica 61421 PRCM.</title>
        <authorList>
            <person name="Wang M."/>
            <person name="Hu S."/>
            <person name="Cao L."/>
            <person name="Jiang T."/>
            <person name="Zhou Y."/>
            <person name="Ming D."/>
        </authorList>
    </citation>
    <scope>NUCLEOTIDE SEQUENCE [LARGE SCALE GENOMIC DNA]</scope>
    <source>
        <strain evidence="1 2">61421 PRCM</strain>
    </source>
</reference>
<sequence>MSIKAIKDLLDEMPVLTELSKNIPEAKRLIIDLKICEFQMYLEMILEIELESLKHFSLNPNI</sequence>
<accession>A0A1T3FKX2</accession>
<evidence type="ECO:0000313" key="1">
    <source>
        <dbReference type="EMBL" id="OOH96217.1"/>
    </source>
</evidence>
<dbReference type="STRING" id="238.BBD35_14445"/>
<name>A0A1T3FKX2_ELIME</name>
<protein>
    <submittedName>
        <fullName evidence="1">Uncharacterized protein</fullName>
    </submittedName>
</protein>
<dbReference type="Proteomes" id="UP000188947">
    <property type="component" value="Unassembled WGS sequence"/>
</dbReference>
<dbReference type="AlphaFoldDB" id="A0A1T3FKX2"/>
<comment type="caution">
    <text evidence="1">The sequence shown here is derived from an EMBL/GenBank/DDBJ whole genome shotgun (WGS) entry which is preliminary data.</text>
</comment>
<evidence type="ECO:0000313" key="2">
    <source>
        <dbReference type="Proteomes" id="UP000188947"/>
    </source>
</evidence>
<keyword evidence="2" id="KW-1185">Reference proteome</keyword>
<dbReference type="EMBL" id="MPOG01000008">
    <property type="protein sequence ID" value="OOH96217.1"/>
    <property type="molecule type" value="Genomic_DNA"/>
</dbReference>
<organism evidence="1 2">
    <name type="scientific">Elizabethkingia meningoseptica</name>
    <name type="common">Chryseobacterium meningosepticum</name>
    <dbReference type="NCBI Taxonomy" id="238"/>
    <lineage>
        <taxon>Bacteria</taxon>
        <taxon>Pseudomonadati</taxon>
        <taxon>Bacteroidota</taxon>
        <taxon>Flavobacteriia</taxon>
        <taxon>Flavobacteriales</taxon>
        <taxon>Weeksellaceae</taxon>
        <taxon>Elizabethkingia</taxon>
    </lineage>
</organism>
<gene>
    <name evidence="1" type="ORF">BMF97_07665</name>
</gene>
<dbReference type="RefSeq" id="WP_077564511.1">
    <property type="nucleotide sequence ID" value="NZ_CP016378.1"/>
</dbReference>
<proteinExistence type="predicted"/>